<organism evidence="9 10">
    <name type="scientific">Planomonospora sphaerica</name>
    <dbReference type="NCBI Taxonomy" id="161355"/>
    <lineage>
        <taxon>Bacteria</taxon>
        <taxon>Bacillati</taxon>
        <taxon>Actinomycetota</taxon>
        <taxon>Actinomycetes</taxon>
        <taxon>Streptosporangiales</taxon>
        <taxon>Streptosporangiaceae</taxon>
        <taxon>Planomonospora</taxon>
    </lineage>
</organism>
<feature type="transmembrane region" description="Helical" evidence="7">
    <location>
        <begin position="315"/>
        <end position="338"/>
    </location>
</feature>
<feature type="transmembrane region" description="Helical" evidence="7">
    <location>
        <begin position="542"/>
        <end position="559"/>
    </location>
</feature>
<keyword evidence="10" id="KW-1185">Reference proteome</keyword>
<dbReference type="InterPro" id="IPR000731">
    <property type="entry name" value="SSD"/>
</dbReference>
<dbReference type="InterPro" id="IPR050545">
    <property type="entry name" value="Mycobact_MmpL"/>
</dbReference>
<dbReference type="SUPFAM" id="SSF82866">
    <property type="entry name" value="Multidrug efflux transporter AcrB transmembrane domain"/>
    <property type="match status" value="2"/>
</dbReference>
<evidence type="ECO:0000256" key="6">
    <source>
        <dbReference type="SAM" id="MobiDB-lite"/>
    </source>
</evidence>
<dbReference type="AlphaFoldDB" id="A0A161LP98"/>
<evidence type="ECO:0000256" key="5">
    <source>
        <dbReference type="ARBA" id="ARBA00023136"/>
    </source>
</evidence>
<feature type="transmembrane region" description="Helical" evidence="7">
    <location>
        <begin position="685"/>
        <end position="703"/>
    </location>
</feature>
<comment type="subcellular location">
    <subcellularLocation>
        <location evidence="1">Cell membrane</location>
        <topology evidence="1">Multi-pass membrane protein</topology>
    </subcellularLocation>
</comment>
<dbReference type="OrthoDB" id="7051771at2"/>
<evidence type="ECO:0000313" key="10">
    <source>
        <dbReference type="Proteomes" id="UP000077701"/>
    </source>
</evidence>
<feature type="transmembrane region" description="Helical" evidence="7">
    <location>
        <begin position="20"/>
        <end position="40"/>
    </location>
</feature>
<feature type="transmembrane region" description="Helical" evidence="7">
    <location>
        <begin position="240"/>
        <end position="259"/>
    </location>
</feature>
<dbReference type="PANTHER" id="PTHR33406:SF13">
    <property type="entry name" value="MEMBRANE PROTEIN YDFJ"/>
    <property type="match status" value="1"/>
</dbReference>
<keyword evidence="5 7" id="KW-0472">Membrane</keyword>
<feature type="transmembrane region" description="Helical" evidence="7">
    <location>
        <begin position="280"/>
        <end position="303"/>
    </location>
</feature>
<evidence type="ECO:0000256" key="3">
    <source>
        <dbReference type="ARBA" id="ARBA00022692"/>
    </source>
</evidence>
<dbReference type="PANTHER" id="PTHR33406">
    <property type="entry name" value="MEMBRANE PROTEIN MJ1562-RELATED"/>
    <property type="match status" value="1"/>
</dbReference>
<feature type="transmembrane region" description="Helical" evidence="7">
    <location>
        <begin position="385"/>
        <end position="403"/>
    </location>
</feature>
<keyword evidence="4 7" id="KW-1133">Transmembrane helix</keyword>
<dbReference type="EMBL" id="BDCX01000008">
    <property type="protein sequence ID" value="GAT67936.1"/>
    <property type="molecule type" value="Genomic_DNA"/>
</dbReference>
<protein>
    <submittedName>
        <fullName evidence="9">Membrane protein</fullName>
    </submittedName>
</protein>
<accession>A0A161LP98</accession>
<evidence type="ECO:0000256" key="4">
    <source>
        <dbReference type="ARBA" id="ARBA00022989"/>
    </source>
</evidence>
<feature type="region of interest" description="Disordered" evidence="6">
    <location>
        <begin position="732"/>
        <end position="783"/>
    </location>
</feature>
<dbReference type="Proteomes" id="UP000077701">
    <property type="component" value="Unassembled WGS sequence"/>
</dbReference>
<name>A0A161LP98_9ACTN</name>
<reference evidence="10" key="2">
    <citation type="submission" date="2016-04" db="EMBL/GenBank/DDBJ databases">
        <title>Planomonospora sphaerica JCM9374 whole genome shotgun sequence.</title>
        <authorList>
            <person name="Suzuki T."/>
            <person name="Dohra H."/>
            <person name="Kodani S."/>
        </authorList>
    </citation>
    <scope>NUCLEOTIDE SEQUENCE [LARGE SCALE GENOMIC DNA]</scope>
    <source>
        <strain evidence="10">JCM 9374</strain>
    </source>
</reference>
<gene>
    <name evidence="9" type="ORF">PS9374_03596</name>
</gene>
<evidence type="ECO:0000259" key="8">
    <source>
        <dbReference type="PROSITE" id="PS50156"/>
    </source>
</evidence>
<evidence type="ECO:0000256" key="1">
    <source>
        <dbReference type="ARBA" id="ARBA00004651"/>
    </source>
</evidence>
<comment type="caution">
    <text evidence="9">The sequence shown here is derived from an EMBL/GenBank/DDBJ whole genome shotgun (WGS) entry which is preliminary data.</text>
</comment>
<feature type="compositionally biased region" description="Gly residues" evidence="6">
    <location>
        <begin position="738"/>
        <end position="755"/>
    </location>
</feature>
<feature type="domain" description="SSD" evidence="8">
    <location>
        <begin position="208"/>
        <end position="337"/>
    </location>
</feature>
<sequence length="783" mass="82341">MARRRNMAASIGGWSARHRWAALLIWVGFVVTATLVGNAVGTQKMEPWEGDSGDSRKAATVLAAAGFPDAAGESVLIQARGSAVPADFRQAAGDVREAVLATGRVENVRTPYDPEAPAPVSADGRSALVTFDMKGERATAKDRVKPVIDAVAQVQKAHPDLRIDQAGDASSGLMIGDALAGDMVRAELLSIPLTFGILLAAFGALLAAVVPLVVAFTAYLGSVGLLALTSQFLHVDSATTNLMLLIGLAVGVDYSLFYIRREREERAKGRGRERALEIAAATSGRAVLISGVTVIVAMAGMFLTGNGVFMGFAQGTILVVLTAMIGSVTVLPAILSLIGDKIEARVVHGAVRKVTGRTWRRRLGGREGGGRVWNAILTGVLRRPVVSVLLAGAVLVGLSVPAFDLRTGEAGLADLQGDYPVVDTLRRIGTAFPGGQAPAVVVLKARDVTAPEVQREIQRFKERAFATGEAVEPFGVNVNPDRTVAAVSVGLVGSGASDEVSEHAVRTLRERVVPETVGRVAEAYVHGGVASVMDFNAQLGRTVPLVFTFVLLLAFLLLLASFRSLVAAVTAIVLNLLSVAAAYGVLVVVFQYGWGEDLLNFESTGSIVSWLPLFLFVILFGLSMDYHVFILSRIREAFDRGMPTEQAVTHGIRTTAGVVSSAAFIMVGVFAIFGTMSMLSFKEMGIGLAAAILIDATIVRAVLLPATMKLLGDANWYLPRWLNWLPVLEHEPEDGDTDGTGGTGGPGRPGQGGGSDGDRDGGPDGGPDEPDPRPGRHLPVTVG</sequence>
<evidence type="ECO:0000313" key="9">
    <source>
        <dbReference type="EMBL" id="GAT67936.1"/>
    </source>
</evidence>
<proteinExistence type="predicted"/>
<feature type="transmembrane region" description="Helical" evidence="7">
    <location>
        <begin position="566"/>
        <end position="590"/>
    </location>
</feature>
<evidence type="ECO:0000256" key="7">
    <source>
        <dbReference type="SAM" id="Phobius"/>
    </source>
</evidence>
<feature type="transmembrane region" description="Helical" evidence="7">
    <location>
        <begin position="652"/>
        <end position="673"/>
    </location>
</feature>
<feature type="transmembrane region" description="Helical" evidence="7">
    <location>
        <begin position="193"/>
        <end position="220"/>
    </location>
</feature>
<keyword evidence="3 7" id="KW-0812">Transmembrane</keyword>
<reference evidence="9 10" key="1">
    <citation type="journal article" date="2016" name="Genome Announc.">
        <title>Draft Genome Sequence of Planomonospora sphaerica JCM9374, a Rare Actinomycete.</title>
        <authorList>
            <person name="Dohra H."/>
            <person name="Suzuki T."/>
            <person name="Inoue Y."/>
            <person name="Kodani S."/>
        </authorList>
    </citation>
    <scope>NUCLEOTIDE SEQUENCE [LARGE SCALE GENOMIC DNA]</scope>
    <source>
        <strain evidence="9 10">JCM 9374</strain>
    </source>
</reference>
<evidence type="ECO:0000256" key="2">
    <source>
        <dbReference type="ARBA" id="ARBA00022475"/>
    </source>
</evidence>
<dbReference type="Pfam" id="PF03176">
    <property type="entry name" value="MMPL"/>
    <property type="match status" value="2"/>
</dbReference>
<dbReference type="InterPro" id="IPR004869">
    <property type="entry name" value="MMPL_dom"/>
</dbReference>
<dbReference type="GO" id="GO:0005886">
    <property type="term" value="C:plasma membrane"/>
    <property type="evidence" value="ECO:0007669"/>
    <property type="project" value="UniProtKB-SubCell"/>
</dbReference>
<keyword evidence="2" id="KW-1003">Cell membrane</keyword>
<dbReference type="Gene3D" id="1.20.1640.10">
    <property type="entry name" value="Multidrug efflux transporter AcrB transmembrane domain"/>
    <property type="match status" value="2"/>
</dbReference>
<dbReference type="PROSITE" id="PS50156">
    <property type="entry name" value="SSD"/>
    <property type="match status" value="1"/>
</dbReference>
<feature type="transmembrane region" description="Helical" evidence="7">
    <location>
        <begin position="610"/>
        <end position="631"/>
    </location>
</feature>